<comment type="caution">
    <text evidence="2">The sequence shown here is derived from an EMBL/GenBank/DDBJ whole genome shotgun (WGS) entry which is preliminary data.</text>
</comment>
<keyword evidence="1" id="KW-1133">Transmembrane helix</keyword>
<evidence type="ECO:0000313" key="2">
    <source>
        <dbReference type="EMBL" id="GJE56017.1"/>
    </source>
</evidence>
<reference evidence="2" key="1">
    <citation type="journal article" date="2021" name="Front. Microbiol.">
        <title>Comprehensive Comparative Genomics and Phenotyping of Methylobacterium Species.</title>
        <authorList>
            <person name="Alessa O."/>
            <person name="Ogura Y."/>
            <person name="Fujitani Y."/>
            <person name="Takami H."/>
            <person name="Hayashi T."/>
            <person name="Sahin N."/>
            <person name="Tani A."/>
        </authorList>
    </citation>
    <scope>NUCLEOTIDE SEQUENCE</scope>
    <source>
        <strain evidence="2">DSM 23674</strain>
    </source>
</reference>
<evidence type="ECO:0000313" key="3">
    <source>
        <dbReference type="Proteomes" id="UP001055101"/>
    </source>
</evidence>
<reference evidence="2" key="2">
    <citation type="submission" date="2021-08" db="EMBL/GenBank/DDBJ databases">
        <authorList>
            <person name="Tani A."/>
            <person name="Ola A."/>
            <person name="Ogura Y."/>
            <person name="Katsura K."/>
            <person name="Hayashi T."/>
        </authorList>
    </citation>
    <scope>NUCLEOTIDE SEQUENCE</scope>
    <source>
        <strain evidence="2">DSM 23674</strain>
    </source>
</reference>
<dbReference type="Proteomes" id="UP001055101">
    <property type="component" value="Unassembled WGS sequence"/>
</dbReference>
<evidence type="ECO:0000256" key="1">
    <source>
        <dbReference type="SAM" id="Phobius"/>
    </source>
</evidence>
<feature type="transmembrane region" description="Helical" evidence="1">
    <location>
        <begin position="7"/>
        <end position="28"/>
    </location>
</feature>
<name>A0ABQ4TPH1_9HYPH</name>
<proteinExistence type="predicted"/>
<protein>
    <submittedName>
        <fullName evidence="2">Uncharacterized protein</fullName>
    </submittedName>
</protein>
<keyword evidence="3" id="KW-1185">Reference proteome</keyword>
<gene>
    <name evidence="2" type="ORF">EKPJFOCH_2514</name>
</gene>
<accession>A0ABQ4TPH1</accession>
<keyword evidence="1" id="KW-0812">Transmembrane</keyword>
<sequence length="29" mass="3061">MSERIEDLKFIVTIGLVTLIGTGLTALVG</sequence>
<organism evidence="2 3">
    <name type="scientific">Methylobacterium thuringiense</name>
    <dbReference type="NCBI Taxonomy" id="1003091"/>
    <lineage>
        <taxon>Bacteria</taxon>
        <taxon>Pseudomonadati</taxon>
        <taxon>Pseudomonadota</taxon>
        <taxon>Alphaproteobacteria</taxon>
        <taxon>Hyphomicrobiales</taxon>
        <taxon>Methylobacteriaceae</taxon>
        <taxon>Methylobacterium</taxon>
    </lineage>
</organism>
<keyword evidence="1" id="KW-0472">Membrane</keyword>
<dbReference type="EMBL" id="BPRA01000010">
    <property type="protein sequence ID" value="GJE56017.1"/>
    <property type="molecule type" value="Genomic_DNA"/>
</dbReference>